<reference evidence="4" key="1">
    <citation type="submission" date="2022-11" db="UniProtKB">
        <authorList>
            <consortium name="WormBaseParasite"/>
        </authorList>
    </citation>
    <scope>IDENTIFICATION</scope>
</reference>
<keyword evidence="1" id="KW-0175">Coiled coil</keyword>
<sequence>MSEFDRPAEYHVLMAQKAFQLIRRGDQTRDKNKRDISHLREKLAAYSPVDGDRSELAELDKTLSETKIAFDEETRVNIAALYKAKDIRERNSVTSSRVKENAQPLIESLKAQTEAVCISENNTRLEMVNLGGELRAFTDAVDALPLCKTYGHDQLDILAPLKAESALLRSQKNKELQELKESDGLLDQKIADLDIESAQLDVDCDDEKTAIAQIDRSLALEEELKAERDMDKEEALKELGERESASESVAIEANAFQNQADVADKECEQLQAEVVELDTASQEVEDEQEENALTQELHSLETDRRALDLHNAKAVGENQQKLDALQSERATTLKALQEQIADAKAKRDGIAGEKEELTEMKRFLRHLSTDVGDLQNQRRIAHANRSALEASINVRKINLQARKRSKRKADQAQQAAARSKKAAQSIPADPLPKSADRPIAQPRTPSCSQQPAKKTTQTINQPSATQQAQRRVTFAKSPKKPTRPTIHPTAGRTTAADLFDIFAFDDED</sequence>
<evidence type="ECO:0000313" key="3">
    <source>
        <dbReference type="Proteomes" id="UP000887566"/>
    </source>
</evidence>
<feature type="compositionally biased region" description="Low complexity" evidence="2">
    <location>
        <begin position="411"/>
        <end position="425"/>
    </location>
</feature>
<protein>
    <submittedName>
        <fullName evidence="4">Uncharacterized protein</fullName>
    </submittedName>
</protein>
<evidence type="ECO:0000256" key="1">
    <source>
        <dbReference type="SAM" id="Coils"/>
    </source>
</evidence>
<proteinExistence type="predicted"/>
<evidence type="ECO:0000313" key="4">
    <source>
        <dbReference type="WBParaSite" id="PSAMB.scaffold167size70346.g2830.t1"/>
    </source>
</evidence>
<dbReference type="Proteomes" id="UP000887566">
    <property type="component" value="Unplaced"/>
</dbReference>
<keyword evidence="3" id="KW-1185">Reference proteome</keyword>
<dbReference type="AlphaFoldDB" id="A0A914V8M3"/>
<accession>A0A914V8M3</accession>
<feature type="compositionally biased region" description="Polar residues" evidence="2">
    <location>
        <begin position="443"/>
        <end position="470"/>
    </location>
</feature>
<dbReference type="WBParaSite" id="PSAMB.scaffold167size70346.g2830.t1">
    <property type="protein sequence ID" value="PSAMB.scaffold167size70346.g2830.t1"/>
    <property type="gene ID" value="PSAMB.scaffold167size70346.g2830"/>
</dbReference>
<evidence type="ECO:0000256" key="2">
    <source>
        <dbReference type="SAM" id="MobiDB-lite"/>
    </source>
</evidence>
<feature type="coiled-coil region" evidence="1">
    <location>
        <begin position="253"/>
        <end position="297"/>
    </location>
</feature>
<organism evidence="3 4">
    <name type="scientific">Plectus sambesii</name>
    <dbReference type="NCBI Taxonomy" id="2011161"/>
    <lineage>
        <taxon>Eukaryota</taxon>
        <taxon>Metazoa</taxon>
        <taxon>Ecdysozoa</taxon>
        <taxon>Nematoda</taxon>
        <taxon>Chromadorea</taxon>
        <taxon>Plectida</taxon>
        <taxon>Plectina</taxon>
        <taxon>Plectoidea</taxon>
        <taxon>Plectidae</taxon>
        <taxon>Plectus</taxon>
    </lineage>
</organism>
<feature type="region of interest" description="Disordered" evidence="2">
    <location>
        <begin position="400"/>
        <end position="493"/>
    </location>
</feature>
<name>A0A914V8M3_9BILA</name>